<reference evidence="1" key="1">
    <citation type="journal article" date="2014" name="Int. J. Syst. Evol. Microbiol.">
        <title>Complete genome sequence of Corynebacterium casei LMG S-19264T (=DSM 44701T), isolated from a smear-ripened cheese.</title>
        <authorList>
            <consortium name="US DOE Joint Genome Institute (JGI-PGF)"/>
            <person name="Walter F."/>
            <person name="Albersmeier A."/>
            <person name="Kalinowski J."/>
            <person name="Ruckert C."/>
        </authorList>
    </citation>
    <scope>NUCLEOTIDE SEQUENCE</scope>
    <source>
        <strain evidence="1">CGMCC 1.15388</strain>
    </source>
</reference>
<name>A0A917EQY8_9MICC</name>
<gene>
    <name evidence="1" type="ORF">GCM10011401_26060</name>
</gene>
<keyword evidence="2" id="KW-1185">Reference proteome</keyword>
<dbReference type="EMBL" id="BMIS01000016">
    <property type="protein sequence ID" value="GGE77519.1"/>
    <property type="molecule type" value="Genomic_DNA"/>
</dbReference>
<protein>
    <recommendedName>
        <fullName evidence="3">ABC transporter domain-containing protein</fullName>
    </recommendedName>
</protein>
<evidence type="ECO:0008006" key="3">
    <source>
        <dbReference type="Google" id="ProtNLM"/>
    </source>
</evidence>
<comment type="caution">
    <text evidence="1">The sequence shown here is derived from an EMBL/GenBank/DDBJ whole genome shotgun (WGS) entry which is preliminary data.</text>
</comment>
<proteinExistence type="predicted"/>
<dbReference type="AlphaFoldDB" id="A0A917EQY8"/>
<evidence type="ECO:0000313" key="2">
    <source>
        <dbReference type="Proteomes" id="UP000633136"/>
    </source>
</evidence>
<dbReference type="RefSeq" id="WP_188686565.1">
    <property type="nucleotide sequence ID" value="NZ_BMIS01000016.1"/>
</dbReference>
<dbReference type="Gene3D" id="3.40.50.300">
    <property type="entry name" value="P-loop containing nucleotide triphosphate hydrolases"/>
    <property type="match status" value="1"/>
</dbReference>
<dbReference type="InterPro" id="IPR027417">
    <property type="entry name" value="P-loop_NTPase"/>
</dbReference>
<evidence type="ECO:0000313" key="1">
    <source>
        <dbReference type="EMBL" id="GGE77519.1"/>
    </source>
</evidence>
<dbReference type="Proteomes" id="UP000633136">
    <property type="component" value="Unassembled WGS sequence"/>
</dbReference>
<organism evidence="1 2">
    <name type="scientific">Nesterenkonia cremea</name>
    <dbReference type="NCBI Taxonomy" id="1882340"/>
    <lineage>
        <taxon>Bacteria</taxon>
        <taxon>Bacillati</taxon>
        <taxon>Actinomycetota</taxon>
        <taxon>Actinomycetes</taxon>
        <taxon>Micrococcales</taxon>
        <taxon>Micrococcaceae</taxon>
        <taxon>Nesterenkonia</taxon>
    </lineage>
</organism>
<dbReference type="SUPFAM" id="SSF52540">
    <property type="entry name" value="P-loop containing nucleoside triphosphate hydrolases"/>
    <property type="match status" value="1"/>
</dbReference>
<reference evidence="1" key="2">
    <citation type="submission" date="2020-09" db="EMBL/GenBank/DDBJ databases">
        <authorList>
            <person name="Sun Q."/>
            <person name="Zhou Y."/>
        </authorList>
    </citation>
    <scope>NUCLEOTIDE SEQUENCE</scope>
    <source>
        <strain evidence="1">CGMCC 1.15388</strain>
    </source>
</reference>
<accession>A0A917EQY8</accession>
<sequence length="194" mass="20898">MLELEDVGFHGHHAPLLENVSASIGEGTLSEITAPTGDARTALALICSGRAAPDSGRVLIHGAAETARLRRSTALIDSPGITAPEHHMRARDLISESLGLIPRRRGTRIPATAQWIAEQEVADIADRPVDSLPSELRLWMMAELAFADPQVELVVLDSPDRHDISAEGLSETLELTAEPSERTVLAILAQEVLR</sequence>